<evidence type="ECO:0000313" key="11">
    <source>
        <dbReference type="EMBL" id="CAB5021670.1"/>
    </source>
</evidence>
<evidence type="ECO:0000313" key="7">
    <source>
        <dbReference type="EMBL" id="CAB4763720.1"/>
    </source>
</evidence>
<dbReference type="NCBIfam" id="TIGR03560">
    <property type="entry name" value="F420_Rv1855c"/>
    <property type="match status" value="1"/>
</dbReference>
<dbReference type="AlphaFoldDB" id="A0A6J6XA07"/>
<dbReference type="InterPro" id="IPR050172">
    <property type="entry name" value="SsuD_RutA_monooxygenase"/>
</dbReference>
<evidence type="ECO:0000256" key="3">
    <source>
        <dbReference type="ARBA" id="ARBA00023002"/>
    </source>
</evidence>
<dbReference type="EMBL" id="CAEZYH010000006">
    <property type="protein sequence ID" value="CAB4709759.1"/>
    <property type="molecule type" value="Genomic_DNA"/>
</dbReference>
<dbReference type="SUPFAM" id="SSF51679">
    <property type="entry name" value="Bacterial luciferase-like"/>
    <property type="match status" value="1"/>
</dbReference>
<name>A0A6J6XA07_9ZZZZ</name>
<dbReference type="PANTHER" id="PTHR42847">
    <property type="entry name" value="ALKANESULFONATE MONOOXYGENASE"/>
    <property type="match status" value="1"/>
</dbReference>
<dbReference type="EMBL" id="CAFBMF010000007">
    <property type="protein sequence ID" value="CAB4889470.1"/>
    <property type="molecule type" value="Genomic_DNA"/>
</dbReference>
<dbReference type="EMBL" id="CAFBLJ010000004">
    <property type="protein sequence ID" value="CAB4856212.1"/>
    <property type="molecule type" value="Genomic_DNA"/>
</dbReference>
<evidence type="ECO:0000256" key="2">
    <source>
        <dbReference type="ARBA" id="ARBA00022643"/>
    </source>
</evidence>
<keyword evidence="2" id="KW-0288">FMN</keyword>
<reference evidence="8" key="1">
    <citation type="submission" date="2020-05" db="EMBL/GenBank/DDBJ databases">
        <authorList>
            <person name="Chiriac C."/>
            <person name="Salcher M."/>
            <person name="Ghai R."/>
            <person name="Kavagutti S V."/>
        </authorList>
    </citation>
    <scope>NUCLEOTIDE SEQUENCE</scope>
</reference>
<dbReference type="EMBL" id="CAFAAL010000007">
    <property type="protein sequence ID" value="CAB4793249.1"/>
    <property type="molecule type" value="Genomic_DNA"/>
</dbReference>
<dbReference type="GO" id="GO:0046306">
    <property type="term" value="P:alkanesulfonate catabolic process"/>
    <property type="evidence" value="ECO:0007669"/>
    <property type="project" value="TreeGrafter"/>
</dbReference>
<dbReference type="PANTHER" id="PTHR42847:SF8">
    <property type="entry name" value="CONSERVED PROTEIN"/>
    <property type="match status" value="1"/>
</dbReference>
<dbReference type="InterPro" id="IPR036661">
    <property type="entry name" value="Luciferase-like_sf"/>
</dbReference>
<keyword evidence="1" id="KW-0285">Flavoprotein</keyword>
<evidence type="ECO:0000256" key="1">
    <source>
        <dbReference type="ARBA" id="ARBA00022630"/>
    </source>
</evidence>
<dbReference type="InterPro" id="IPR019952">
    <property type="entry name" value="F420_OxRdatse_Rv1855c_pred"/>
</dbReference>
<evidence type="ECO:0000313" key="6">
    <source>
        <dbReference type="EMBL" id="CAB4709759.1"/>
    </source>
</evidence>
<dbReference type="Pfam" id="PF00296">
    <property type="entry name" value="Bac_luciferase"/>
    <property type="match status" value="1"/>
</dbReference>
<keyword evidence="4" id="KW-0503">Monooxygenase</keyword>
<evidence type="ECO:0000259" key="5">
    <source>
        <dbReference type="Pfam" id="PF00296"/>
    </source>
</evidence>
<gene>
    <name evidence="6" type="ORF">UFOPK2658_00331</name>
    <name evidence="7" type="ORF">UFOPK2880_00282</name>
    <name evidence="8" type="ORF">UFOPK3004_00177</name>
    <name evidence="9" type="ORF">UFOPK3304_00155</name>
    <name evidence="10" type="ORF">UFOPK3494_00223</name>
    <name evidence="11" type="ORF">UFOPK4134_00318</name>
</gene>
<accession>A0A6J6XA07</accession>
<protein>
    <submittedName>
        <fullName evidence="8">Unannotated protein</fullName>
    </submittedName>
</protein>
<keyword evidence="3" id="KW-0560">Oxidoreductase</keyword>
<evidence type="ECO:0000313" key="8">
    <source>
        <dbReference type="EMBL" id="CAB4793249.1"/>
    </source>
</evidence>
<proteinExistence type="predicted"/>
<dbReference type="Gene3D" id="3.20.20.30">
    <property type="entry name" value="Luciferase-like domain"/>
    <property type="match status" value="1"/>
</dbReference>
<dbReference type="EMBL" id="CAEZZP010000009">
    <property type="protein sequence ID" value="CAB4763720.1"/>
    <property type="molecule type" value="Genomic_DNA"/>
</dbReference>
<feature type="domain" description="Luciferase-like" evidence="5">
    <location>
        <begin position="24"/>
        <end position="276"/>
    </location>
</feature>
<dbReference type="InterPro" id="IPR011251">
    <property type="entry name" value="Luciferase-like_dom"/>
</dbReference>
<organism evidence="8">
    <name type="scientific">freshwater metagenome</name>
    <dbReference type="NCBI Taxonomy" id="449393"/>
    <lineage>
        <taxon>unclassified sequences</taxon>
        <taxon>metagenomes</taxon>
        <taxon>ecological metagenomes</taxon>
    </lineage>
</organism>
<evidence type="ECO:0000313" key="9">
    <source>
        <dbReference type="EMBL" id="CAB4856212.1"/>
    </source>
</evidence>
<evidence type="ECO:0000313" key="10">
    <source>
        <dbReference type="EMBL" id="CAB4889470.1"/>
    </source>
</evidence>
<dbReference type="GO" id="GO:0008726">
    <property type="term" value="F:alkanesulfonate monooxygenase activity"/>
    <property type="evidence" value="ECO:0007669"/>
    <property type="project" value="TreeGrafter"/>
</dbReference>
<sequence>MAIVCEVNKDQSPVTGKSPHGVVFGVFIPQGWKLELSSISEPADKWNKTVEIAVLADQLGFDSLWVYDHFHNVPRPAHETVFECWATIAAISQRTSRIRLGQMVGCNSYRNPGLLAKITSTIDVISGGRLEWGIGAGWYENEYRAYGYEFPKPKDRIAMLRETVEIVRSMWTESETTYKGKHYEVFRANCDPKPLQKPTPPIWIGGGGEQLTLRVVAQLADCSNFGGTPEEWARKRETLLGHCRVVGRDPSEIRMTWSPELFIRETEREIIEQAPKRMSDESFEDWRNGNLVGTPDEVSEKIATYLKIGCSGFIPWSADYPSSESIELFAKKVMTNFK</sequence>
<evidence type="ECO:0000256" key="4">
    <source>
        <dbReference type="ARBA" id="ARBA00023033"/>
    </source>
</evidence>
<dbReference type="EMBL" id="CAFBPS010000011">
    <property type="protein sequence ID" value="CAB5021670.1"/>
    <property type="molecule type" value="Genomic_DNA"/>
</dbReference>